<dbReference type="PANTHER" id="PTHR47354:SF6">
    <property type="entry name" value="NADH OXIDOREDUCTASE HCR"/>
    <property type="match status" value="1"/>
</dbReference>
<dbReference type="PROSITE" id="PS51384">
    <property type="entry name" value="FAD_FR"/>
    <property type="match status" value="1"/>
</dbReference>
<dbReference type="CDD" id="cd00207">
    <property type="entry name" value="fer2"/>
    <property type="match status" value="1"/>
</dbReference>
<dbReference type="InterPro" id="IPR050415">
    <property type="entry name" value="MRET"/>
</dbReference>
<dbReference type="InterPro" id="IPR001709">
    <property type="entry name" value="Flavoprot_Pyr_Nucl_cyt_Rdtase"/>
</dbReference>
<dbReference type="SUPFAM" id="SSF54292">
    <property type="entry name" value="2Fe-2S ferredoxin-like"/>
    <property type="match status" value="1"/>
</dbReference>
<dbReference type="SUPFAM" id="SSF52343">
    <property type="entry name" value="Ferredoxin reductase-like, C-terminal NADP-linked domain"/>
    <property type="match status" value="1"/>
</dbReference>
<keyword evidence="3" id="KW-0001">2Fe-2S</keyword>
<protein>
    <submittedName>
        <fullName evidence="12">Ferredoxin--NADP reductase</fullName>
    </submittedName>
</protein>
<comment type="cofactor">
    <cofactor evidence="1">
        <name>FAD</name>
        <dbReference type="ChEBI" id="CHEBI:57692"/>
    </cofactor>
</comment>
<dbReference type="PANTHER" id="PTHR47354">
    <property type="entry name" value="NADH OXIDOREDUCTASE HCR"/>
    <property type="match status" value="1"/>
</dbReference>
<evidence type="ECO:0000313" key="13">
    <source>
        <dbReference type="Proteomes" id="UP000505355"/>
    </source>
</evidence>
<feature type="domain" description="FAD-binding FR-type" evidence="11">
    <location>
        <begin position="1"/>
        <end position="101"/>
    </location>
</feature>
<evidence type="ECO:0000256" key="4">
    <source>
        <dbReference type="ARBA" id="ARBA00022723"/>
    </source>
</evidence>
<dbReference type="PROSITE" id="PS51085">
    <property type="entry name" value="2FE2S_FER_2"/>
    <property type="match status" value="1"/>
</dbReference>
<dbReference type="Gene3D" id="2.40.30.10">
    <property type="entry name" value="Translation factors"/>
    <property type="match status" value="1"/>
</dbReference>
<evidence type="ECO:0000256" key="3">
    <source>
        <dbReference type="ARBA" id="ARBA00022714"/>
    </source>
</evidence>
<dbReference type="Pfam" id="PF00111">
    <property type="entry name" value="Fer2"/>
    <property type="match status" value="1"/>
</dbReference>
<name>A0A7D4Q4Y4_9SPHI</name>
<dbReference type="InterPro" id="IPR012675">
    <property type="entry name" value="Beta-grasp_dom_sf"/>
</dbReference>
<dbReference type="KEGG" id="mmab:HQ865_17095"/>
<comment type="similarity">
    <text evidence="9">In the N-terminal section; belongs to the FAD-binding oxidoreductase type 6 family.</text>
</comment>
<keyword evidence="4" id="KW-0479">Metal-binding</keyword>
<keyword evidence="13" id="KW-1185">Reference proteome</keyword>
<reference evidence="12 13" key="1">
    <citation type="submission" date="2020-05" db="EMBL/GenBank/DDBJ databases">
        <title>Mucilaginibacter mali sp. nov.</title>
        <authorList>
            <person name="Kim H.S."/>
            <person name="Lee K.C."/>
            <person name="Suh M.K."/>
            <person name="Kim J.-S."/>
            <person name="Han K.-I."/>
            <person name="Eom M.K."/>
            <person name="Shin Y.K."/>
            <person name="Lee J.-S."/>
        </authorList>
    </citation>
    <scope>NUCLEOTIDE SEQUENCE [LARGE SCALE GENOMIC DNA]</scope>
    <source>
        <strain evidence="12 13">G2-14</strain>
    </source>
</reference>
<dbReference type="InterPro" id="IPR036010">
    <property type="entry name" value="2Fe-2S_ferredoxin-like_sf"/>
</dbReference>
<keyword evidence="2" id="KW-0285">Flavoprotein</keyword>
<proteinExistence type="inferred from homology"/>
<accession>A0A7D4Q4Y4</accession>
<dbReference type="InterPro" id="IPR008333">
    <property type="entry name" value="Cbr1-like_FAD-bd_dom"/>
</dbReference>
<organism evidence="12 13">
    <name type="scientific">Mucilaginibacter mali</name>
    <dbReference type="NCBI Taxonomy" id="2740462"/>
    <lineage>
        <taxon>Bacteria</taxon>
        <taxon>Pseudomonadati</taxon>
        <taxon>Bacteroidota</taxon>
        <taxon>Sphingobacteriia</taxon>
        <taxon>Sphingobacteriales</taxon>
        <taxon>Sphingobacteriaceae</taxon>
        <taxon>Mucilaginibacter</taxon>
    </lineage>
</organism>
<feature type="domain" description="2Fe-2S ferredoxin-type" evidence="10">
    <location>
        <begin position="249"/>
        <end position="340"/>
    </location>
</feature>
<dbReference type="InterPro" id="IPR001433">
    <property type="entry name" value="OxRdtase_FAD/NAD-bd"/>
</dbReference>
<keyword evidence="8" id="KW-0411">Iron-sulfur</keyword>
<dbReference type="RefSeq" id="WP_173416067.1">
    <property type="nucleotide sequence ID" value="NZ_CP054139.1"/>
</dbReference>
<dbReference type="GO" id="GO:0046872">
    <property type="term" value="F:metal ion binding"/>
    <property type="evidence" value="ECO:0007669"/>
    <property type="project" value="UniProtKB-KW"/>
</dbReference>
<dbReference type="Proteomes" id="UP000505355">
    <property type="component" value="Chromosome"/>
</dbReference>
<dbReference type="Pfam" id="PF00970">
    <property type="entry name" value="FAD_binding_6"/>
    <property type="match status" value="1"/>
</dbReference>
<dbReference type="Gene3D" id="3.10.20.30">
    <property type="match status" value="1"/>
</dbReference>
<evidence type="ECO:0000256" key="8">
    <source>
        <dbReference type="ARBA" id="ARBA00023014"/>
    </source>
</evidence>
<dbReference type="InterPro" id="IPR017938">
    <property type="entry name" value="Riboflavin_synthase-like_b-brl"/>
</dbReference>
<evidence type="ECO:0000259" key="11">
    <source>
        <dbReference type="PROSITE" id="PS51384"/>
    </source>
</evidence>
<keyword evidence="5" id="KW-0274">FAD</keyword>
<evidence type="ECO:0000256" key="9">
    <source>
        <dbReference type="ARBA" id="ARBA00061434"/>
    </source>
</evidence>
<evidence type="ECO:0000259" key="10">
    <source>
        <dbReference type="PROSITE" id="PS51085"/>
    </source>
</evidence>
<dbReference type="AlphaFoldDB" id="A0A7D4Q4Y4"/>
<dbReference type="EMBL" id="CP054139">
    <property type="protein sequence ID" value="QKJ31407.1"/>
    <property type="molecule type" value="Genomic_DNA"/>
</dbReference>
<keyword evidence="7" id="KW-0408">Iron</keyword>
<evidence type="ECO:0000256" key="5">
    <source>
        <dbReference type="ARBA" id="ARBA00022827"/>
    </source>
</evidence>
<evidence type="ECO:0000256" key="7">
    <source>
        <dbReference type="ARBA" id="ARBA00023004"/>
    </source>
</evidence>
<keyword evidence="6" id="KW-0560">Oxidoreductase</keyword>
<dbReference type="PROSITE" id="PS00197">
    <property type="entry name" value="2FE2S_FER_1"/>
    <property type="match status" value="1"/>
</dbReference>
<gene>
    <name evidence="12" type="ORF">HQ865_17095</name>
</gene>
<dbReference type="GO" id="GO:0051537">
    <property type="term" value="F:2 iron, 2 sulfur cluster binding"/>
    <property type="evidence" value="ECO:0007669"/>
    <property type="project" value="UniProtKB-KW"/>
</dbReference>
<dbReference type="InterPro" id="IPR001041">
    <property type="entry name" value="2Fe-2S_ferredoxin-type"/>
</dbReference>
<dbReference type="Pfam" id="PF00175">
    <property type="entry name" value="NAD_binding_1"/>
    <property type="match status" value="1"/>
</dbReference>
<evidence type="ECO:0000256" key="1">
    <source>
        <dbReference type="ARBA" id="ARBA00001974"/>
    </source>
</evidence>
<dbReference type="CDD" id="cd06214">
    <property type="entry name" value="PA_degradation_oxidoreductase_like"/>
    <property type="match status" value="1"/>
</dbReference>
<sequence length="351" mass="39145">MLQLRVEAIRWEAADIATYFLSELSGRKVNYRAGQFITLVFDHHEKELRRSYSISSSPDEDLLAITVKRVANGELSRFLLGHAKVGDVWHAAEPAGRFTLGDYPGERDIFFFAAGSGVTPILSQLKYLLNRDGASKLHLIYSNRNNRSILFKTELDALMQQHPERLNIIYLLSDDGRRLNNVIAERLVNENLRFGVQRALFYLCGPFDYMRMVRLTLKFMGIPDAHIRKENFVLDTVAVVTPKATFAPHKVRIELGDETYDIITGENQSILQAALQNNIPLPYSCRAGICSSCAVKCKSGEVRMTANEVLTDADLADGWVLTCTGYAMGDDVVVTSPNPIAIGSSPKSNSP</sequence>
<evidence type="ECO:0000313" key="12">
    <source>
        <dbReference type="EMBL" id="QKJ31407.1"/>
    </source>
</evidence>
<dbReference type="InterPro" id="IPR039261">
    <property type="entry name" value="FNR_nucleotide-bd"/>
</dbReference>
<dbReference type="Gene3D" id="3.40.50.80">
    <property type="entry name" value="Nucleotide-binding domain of ferredoxin-NADP reductase (FNR) module"/>
    <property type="match status" value="1"/>
</dbReference>
<dbReference type="InterPro" id="IPR006058">
    <property type="entry name" value="2Fe2S_fd_BS"/>
</dbReference>
<evidence type="ECO:0000256" key="2">
    <source>
        <dbReference type="ARBA" id="ARBA00022630"/>
    </source>
</evidence>
<dbReference type="SUPFAM" id="SSF63380">
    <property type="entry name" value="Riboflavin synthase domain-like"/>
    <property type="match status" value="1"/>
</dbReference>
<dbReference type="PRINTS" id="PR00410">
    <property type="entry name" value="PHEHYDRXLASE"/>
</dbReference>
<dbReference type="InterPro" id="IPR017927">
    <property type="entry name" value="FAD-bd_FR_type"/>
</dbReference>
<dbReference type="PRINTS" id="PR00371">
    <property type="entry name" value="FPNCR"/>
</dbReference>
<dbReference type="GO" id="GO:0016491">
    <property type="term" value="F:oxidoreductase activity"/>
    <property type="evidence" value="ECO:0007669"/>
    <property type="project" value="UniProtKB-KW"/>
</dbReference>
<evidence type="ECO:0000256" key="6">
    <source>
        <dbReference type="ARBA" id="ARBA00023002"/>
    </source>
</evidence>